<keyword evidence="5" id="KW-0378">Hydrolase</keyword>
<keyword evidence="2" id="KW-0175">Coiled coil</keyword>
<evidence type="ECO:0000313" key="6">
    <source>
        <dbReference type="Proteomes" id="UP000242869"/>
    </source>
</evidence>
<dbReference type="Proteomes" id="UP000242869">
    <property type="component" value="Unassembled WGS sequence"/>
</dbReference>
<keyword evidence="6" id="KW-1185">Reference proteome</keyword>
<accession>A0A1I4ZVM3</accession>
<evidence type="ECO:0000259" key="4">
    <source>
        <dbReference type="Pfam" id="PF01145"/>
    </source>
</evidence>
<dbReference type="SUPFAM" id="SSF117892">
    <property type="entry name" value="Band 7/SPFH domain"/>
    <property type="match status" value="1"/>
</dbReference>
<dbReference type="RefSeq" id="WP_091194692.1">
    <property type="nucleotide sequence ID" value="NZ_FOVE01000011.1"/>
</dbReference>
<comment type="subcellular location">
    <subcellularLocation>
        <location evidence="1">Membrane</location>
        <topology evidence="1">Single-pass membrane protein</topology>
    </subcellularLocation>
</comment>
<protein>
    <submittedName>
        <fullName evidence="5">Regulator of protease activity HflC, stomatin/prohibitin superfamily</fullName>
    </submittedName>
</protein>
<sequence>MQLPKLNKIAQSLRAIPASVAGWVRTPLDMTGNGLRRAARPLLLLSLIGAAGYGIAKHPPYQSIASGEVGLRTNQITGSIAEIRTGSALVIPGLHSLRRISLRDQVYRAERSAKATGEAPFQSVEGLSLGVDITIRYALDPERIGRMAKALPDDIGGQVVEPQVQGVIYKTFTRYTVREIFSSKRAEIQQSIEQELKPKLAADGIILRNVMMGKVDLPADYRAGLDRLLAEELATEKMRYTLELKEKQVKQTELESKAEAVRREKAAEAAAAEQIIAARGQAEAMKHVLPFKEKQIQQRQLEADAEKVSRIKGAEANAEARKIEAVGEAASRQKLAEADAYRVEVMGKAASAQMERDGALISKHPLLIQKTLADKLSDKISVIIAPPNTGGFIGANLLGSSNTEQPASKPIRRQVPATSEERGE</sequence>
<dbReference type="GO" id="GO:0006508">
    <property type="term" value="P:proteolysis"/>
    <property type="evidence" value="ECO:0007669"/>
    <property type="project" value="UniProtKB-KW"/>
</dbReference>
<dbReference type="OrthoDB" id="108248at2"/>
<dbReference type="InterPro" id="IPR036013">
    <property type="entry name" value="Band_7/SPFH_dom_sf"/>
</dbReference>
<dbReference type="PANTHER" id="PTHR42911:SF2">
    <property type="entry name" value="PROHIBITIN FAMILY PROTEIN"/>
    <property type="match status" value="1"/>
</dbReference>
<proteinExistence type="predicted"/>
<dbReference type="PANTHER" id="PTHR42911">
    <property type="entry name" value="MODULATOR OF FTSH PROTEASE HFLC"/>
    <property type="match status" value="1"/>
</dbReference>
<dbReference type="InterPro" id="IPR001107">
    <property type="entry name" value="Band_7"/>
</dbReference>
<evidence type="ECO:0000256" key="3">
    <source>
        <dbReference type="SAM" id="MobiDB-lite"/>
    </source>
</evidence>
<dbReference type="Gene3D" id="3.30.479.30">
    <property type="entry name" value="Band 7 domain"/>
    <property type="match status" value="1"/>
</dbReference>
<evidence type="ECO:0000256" key="1">
    <source>
        <dbReference type="ARBA" id="ARBA00004167"/>
    </source>
</evidence>
<dbReference type="GO" id="GO:0016020">
    <property type="term" value="C:membrane"/>
    <property type="evidence" value="ECO:0007669"/>
    <property type="project" value="UniProtKB-SubCell"/>
</dbReference>
<feature type="region of interest" description="Disordered" evidence="3">
    <location>
        <begin position="397"/>
        <end position="424"/>
    </location>
</feature>
<keyword evidence="5" id="KW-0645">Protease</keyword>
<reference evidence="6" key="1">
    <citation type="submission" date="2016-10" db="EMBL/GenBank/DDBJ databases">
        <authorList>
            <person name="Varghese N."/>
            <person name="Submissions S."/>
        </authorList>
    </citation>
    <scope>NUCLEOTIDE SEQUENCE [LARGE SCALE GENOMIC DNA]</scope>
    <source>
        <strain evidence="6">DSM 6150</strain>
    </source>
</reference>
<evidence type="ECO:0000313" key="5">
    <source>
        <dbReference type="EMBL" id="SFN54103.1"/>
    </source>
</evidence>
<dbReference type="GO" id="GO:0008233">
    <property type="term" value="F:peptidase activity"/>
    <property type="evidence" value="ECO:0007669"/>
    <property type="project" value="UniProtKB-KW"/>
</dbReference>
<feature type="coiled-coil region" evidence="2">
    <location>
        <begin position="230"/>
        <end position="264"/>
    </location>
</feature>
<organism evidence="5 6">
    <name type="scientific">Formivibrio citricus</name>
    <dbReference type="NCBI Taxonomy" id="83765"/>
    <lineage>
        <taxon>Bacteria</taxon>
        <taxon>Pseudomonadati</taxon>
        <taxon>Pseudomonadota</taxon>
        <taxon>Betaproteobacteria</taxon>
        <taxon>Neisseriales</taxon>
        <taxon>Chitinibacteraceae</taxon>
        <taxon>Formivibrio</taxon>
    </lineage>
</organism>
<dbReference type="STRING" id="83765.SAMN05660284_01731"/>
<dbReference type="Pfam" id="PF01145">
    <property type="entry name" value="Band_7"/>
    <property type="match status" value="1"/>
</dbReference>
<evidence type="ECO:0000256" key="2">
    <source>
        <dbReference type="SAM" id="Coils"/>
    </source>
</evidence>
<dbReference type="AlphaFoldDB" id="A0A1I4ZVM3"/>
<gene>
    <name evidence="5" type="ORF">SAMN05660284_01731</name>
</gene>
<name>A0A1I4ZVM3_9NEIS</name>
<feature type="domain" description="Band 7" evidence="4">
    <location>
        <begin position="64"/>
        <end position="237"/>
    </location>
</feature>
<dbReference type="EMBL" id="FOVE01000011">
    <property type="protein sequence ID" value="SFN54103.1"/>
    <property type="molecule type" value="Genomic_DNA"/>
</dbReference>